<comment type="caution">
    <text evidence="7">The sequence shown here is derived from an EMBL/GenBank/DDBJ whole genome shotgun (WGS) entry which is preliminary data.</text>
</comment>
<feature type="transmembrane region" description="Helical" evidence="6">
    <location>
        <begin position="295"/>
        <end position="320"/>
    </location>
</feature>
<sequence length="479" mass="54140">METSVTKRIAKNFTWLSIGDIISRGLIFFAIIYIARVLGAAAFGLLNFAQAFLAYLVLLVDSGLSLFGAREIAKAKEKVAAISLNIFAIRFLIALIIFLISLFILFLLPLSFEIRLLFIGTFLFIFYRALSADWVFQGLEIMQYIAYSRIFYSILAFILVVCLIKSSADLVKVPFVLFASGMIASVLFLSILYKRITTTSLSHLAPLNWWEYFSEAIPLGASMILVQIYYNMDTIMLGFMDTPEVVGYYNAAYKIFLVFIGFLTIWQSTAFPVMSKRVIKEKDKVQNFLDKYIRLTMLVAIPISIIVTILSPLIISLFFGSNYISSYQGLQILIWSIIFISITSVYGVLILVPLGKSREFLYGVASGALINIILNIILIPPYSFKGAALATLLSEVTVAMVMFYFARKEIYVKVIENLKIPIWASSVAIFFSIIGQYFSPANFKLISGSIIFSAIYFLMIIILGEKRFLLDFYKEIIKR</sequence>
<feature type="transmembrane region" description="Helical" evidence="6">
    <location>
        <begin position="150"/>
        <end position="168"/>
    </location>
</feature>
<feature type="transmembrane region" description="Helical" evidence="6">
    <location>
        <begin position="360"/>
        <end position="380"/>
    </location>
</feature>
<dbReference type="PANTHER" id="PTHR30250:SF11">
    <property type="entry name" value="O-ANTIGEN TRANSPORTER-RELATED"/>
    <property type="match status" value="1"/>
</dbReference>
<evidence type="ECO:0000256" key="5">
    <source>
        <dbReference type="ARBA" id="ARBA00023136"/>
    </source>
</evidence>
<protein>
    <submittedName>
        <fullName evidence="7">Uncharacterized protein</fullName>
    </submittedName>
</protein>
<feature type="transmembrane region" description="Helical" evidence="6">
    <location>
        <begin position="212"/>
        <end position="232"/>
    </location>
</feature>
<feature type="transmembrane region" description="Helical" evidence="6">
    <location>
        <begin position="52"/>
        <end position="69"/>
    </location>
</feature>
<gene>
    <name evidence="7" type="ORF">AMJ44_02360</name>
</gene>
<feature type="transmembrane region" description="Helical" evidence="6">
    <location>
        <begin position="252"/>
        <end position="274"/>
    </location>
</feature>
<dbReference type="CDD" id="cd13128">
    <property type="entry name" value="MATE_Wzx_like"/>
    <property type="match status" value="1"/>
</dbReference>
<proteinExistence type="predicted"/>
<evidence type="ECO:0000256" key="1">
    <source>
        <dbReference type="ARBA" id="ARBA00004651"/>
    </source>
</evidence>
<feature type="transmembrane region" description="Helical" evidence="6">
    <location>
        <begin position="418"/>
        <end position="439"/>
    </location>
</feature>
<feature type="transmembrane region" description="Helical" evidence="6">
    <location>
        <begin position="386"/>
        <end position="406"/>
    </location>
</feature>
<organism evidence="7 8">
    <name type="scientific">candidate division WOR-1 bacterium DG_54_3</name>
    <dbReference type="NCBI Taxonomy" id="1703775"/>
    <lineage>
        <taxon>Bacteria</taxon>
        <taxon>Bacillati</taxon>
        <taxon>Saganbacteria</taxon>
    </lineage>
</organism>
<dbReference type="GO" id="GO:0005886">
    <property type="term" value="C:plasma membrane"/>
    <property type="evidence" value="ECO:0007669"/>
    <property type="project" value="UniProtKB-SubCell"/>
</dbReference>
<evidence type="ECO:0000256" key="3">
    <source>
        <dbReference type="ARBA" id="ARBA00022692"/>
    </source>
</evidence>
<dbReference type="InterPro" id="IPR050833">
    <property type="entry name" value="Poly_Biosynth_Transport"/>
</dbReference>
<dbReference type="PANTHER" id="PTHR30250">
    <property type="entry name" value="PST FAMILY PREDICTED COLANIC ACID TRANSPORTER"/>
    <property type="match status" value="1"/>
</dbReference>
<feature type="transmembrane region" description="Helical" evidence="6">
    <location>
        <begin position="174"/>
        <end position="192"/>
    </location>
</feature>
<dbReference type="PATRIC" id="fig|1703775.3.peg.3209"/>
<evidence type="ECO:0000256" key="6">
    <source>
        <dbReference type="SAM" id="Phobius"/>
    </source>
</evidence>
<evidence type="ECO:0000256" key="4">
    <source>
        <dbReference type="ARBA" id="ARBA00022989"/>
    </source>
</evidence>
<reference evidence="7 8" key="1">
    <citation type="journal article" date="2015" name="Microbiome">
        <title>Genomic resolution of linkages in carbon, nitrogen, and sulfur cycling among widespread estuary sediment bacteria.</title>
        <authorList>
            <person name="Baker B.J."/>
            <person name="Lazar C.S."/>
            <person name="Teske A.P."/>
            <person name="Dick G.J."/>
        </authorList>
    </citation>
    <scope>NUCLEOTIDE SEQUENCE [LARGE SCALE GENOMIC DNA]</scope>
    <source>
        <strain evidence="7">DG_54_3</strain>
    </source>
</reference>
<comment type="subcellular location">
    <subcellularLocation>
        <location evidence="1">Cell membrane</location>
        <topology evidence="1">Multi-pass membrane protein</topology>
    </subcellularLocation>
</comment>
<evidence type="ECO:0000256" key="2">
    <source>
        <dbReference type="ARBA" id="ARBA00022475"/>
    </source>
</evidence>
<name>A0A0S7Y6M1_UNCSA</name>
<feature type="transmembrane region" description="Helical" evidence="6">
    <location>
        <begin position="445"/>
        <end position="464"/>
    </location>
</feature>
<keyword evidence="5 6" id="KW-0472">Membrane</keyword>
<evidence type="ECO:0000313" key="7">
    <source>
        <dbReference type="EMBL" id="KPJ69772.1"/>
    </source>
</evidence>
<dbReference type="InterPro" id="IPR002797">
    <property type="entry name" value="Polysacc_synth"/>
</dbReference>
<keyword evidence="4 6" id="KW-1133">Transmembrane helix</keyword>
<keyword evidence="2" id="KW-1003">Cell membrane</keyword>
<feature type="transmembrane region" description="Helical" evidence="6">
    <location>
        <begin position="21"/>
        <end position="46"/>
    </location>
</feature>
<feature type="transmembrane region" description="Helical" evidence="6">
    <location>
        <begin position="332"/>
        <end position="353"/>
    </location>
</feature>
<evidence type="ECO:0000313" key="8">
    <source>
        <dbReference type="Proteomes" id="UP000051861"/>
    </source>
</evidence>
<dbReference type="AlphaFoldDB" id="A0A0S7Y6M1"/>
<feature type="transmembrane region" description="Helical" evidence="6">
    <location>
        <begin position="81"/>
        <end position="108"/>
    </location>
</feature>
<dbReference type="EMBL" id="LIZX01000014">
    <property type="protein sequence ID" value="KPJ69772.1"/>
    <property type="molecule type" value="Genomic_DNA"/>
</dbReference>
<dbReference type="Pfam" id="PF01943">
    <property type="entry name" value="Polysacc_synt"/>
    <property type="match status" value="1"/>
</dbReference>
<accession>A0A0S7Y6M1</accession>
<feature type="transmembrane region" description="Helical" evidence="6">
    <location>
        <begin position="114"/>
        <end position="130"/>
    </location>
</feature>
<dbReference type="Proteomes" id="UP000051861">
    <property type="component" value="Unassembled WGS sequence"/>
</dbReference>
<keyword evidence="3 6" id="KW-0812">Transmembrane</keyword>